<feature type="signal peptide" evidence="1">
    <location>
        <begin position="1"/>
        <end position="22"/>
    </location>
</feature>
<protein>
    <recommendedName>
        <fullName evidence="2">Peptidase C-terminal archaeal/bacterial domain-containing protein</fullName>
    </recommendedName>
</protein>
<dbReference type="GO" id="GO:0008237">
    <property type="term" value="F:metallopeptidase activity"/>
    <property type="evidence" value="ECO:0007669"/>
    <property type="project" value="InterPro"/>
</dbReference>
<evidence type="ECO:0000313" key="4">
    <source>
        <dbReference type="Proteomes" id="UP000663929"/>
    </source>
</evidence>
<accession>A0A8A4TNU6</accession>
<dbReference type="RefSeq" id="WP_237380390.1">
    <property type="nucleotide sequence ID" value="NZ_CP071793.1"/>
</dbReference>
<dbReference type="AlphaFoldDB" id="A0A8A4TNU6"/>
<evidence type="ECO:0000313" key="3">
    <source>
        <dbReference type="EMBL" id="QTD50571.1"/>
    </source>
</evidence>
<dbReference type="InterPro" id="IPR007280">
    <property type="entry name" value="Peptidase_C_arc/bac"/>
</dbReference>
<proteinExistence type="predicted"/>
<feature type="domain" description="Peptidase C-terminal archaeal/bacterial" evidence="2">
    <location>
        <begin position="171"/>
        <end position="237"/>
    </location>
</feature>
<dbReference type="SUPFAM" id="SSF55486">
    <property type="entry name" value="Metalloproteases ('zincins'), catalytic domain"/>
    <property type="match status" value="1"/>
</dbReference>
<feature type="domain" description="Peptidase C-terminal archaeal/bacterial" evidence="2">
    <location>
        <begin position="65"/>
        <end position="126"/>
    </location>
</feature>
<keyword evidence="1" id="KW-0732">Signal</keyword>
<feature type="chain" id="PRO_5035196624" description="Peptidase C-terminal archaeal/bacterial domain-containing protein" evidence="1">
    <location>
        <begin position="23"/>
        <end position="827"/>
    </location>
</feature>
<dbReference type="KEGG" id="scor:J3U87_33725"/>
<dbReference type="Gene3D" id="2.60.120.380">
    <property type="match status" value="2"/>
</dbReference>
<dbReference type="Pfam" id="PF04151">
    <property type="entry name" value="PPC"/>
    <property type="match status" value="2"/>
</dbReference>
<dbReference type="EMBL" id="CP071793">
    <property type="protein sequence ID" value="QTD50571.1"/>
    <property type="molecule type" value="Genomic_DNA"/>
</dbReference>
<sequence length="827" mass="93396">MQRYVCLSSIVIALILATPSFAAPASTRIGDAATRDRNPRHKGAIELQNHVPLGGLHGAADQVLRFYIVTSEDASDLSISLSGGSGETALYVREGDMPTLDAWDCRSVGEGTERACALETKPGTLYQIMIVGISAFADVTLVADHEVAPGQPLANAVTTAGLRGRAGEELRFYVDVPYRAENLQFTMSGGHGDVDMYVRATRQPTKFTWDCRPFEEGNEERCTVETPEKARYHVLLSGFSDFGDVNLVVTWEGGECGPDDESQLSVEMLGTGQVSENNYSAWIRIIGDIDADFEITVCREPRYGHIGFSYDPIDMGPGYDQYFTYFYHHLGPRHTDEDYFTVHIRGNGLEAYKRFDLTLANPIVPNPVQPACADIHIDRDEDGIPDCAEQPGRTFYGMPLYDWGARPDRPDIFIEVDYMEKHVLRDYYGNVMEDADGNPLQDHGTEPLRESLDIVTKLFAERGYAVHFDIGDLYDQSPGIDPADHDLGAGQAVPFEEYVHLARWTDYFNGREIPVPGMREDFMPQYFENNPERQRIFYYLLVANSQGGSSRGSSGQAPDTFDYWFYLSMGGPGWRMDDDTPENRNMLINAHASTIFHELGHVLGFSHAGDPEASFYDNYKPNYLSSMNYLYQLQGVPRNYEDISLREMVLDRYQMDRGNAGYRACRNELQARRPDNYRWGNLIKGLFGDPTEFHITYSDGDQKPIDEVDLVEAAVMEGLDLNCDGEVSETPGTMDVNYSSSYEVLEDHDDWGNLYLYYHYLNYQNGKFVINPGNRVRWARKPSDVTDGADLSKLKHAPSEGIEEWVPPREVFEAIHERQNRRLAKQR</sequence>
<dbReference type="Gene3D" id="3.40.390.10">
    <property type="entry name" value="Collagenase (Catalytic Domain)"/>
    <property type="match status" value="1"/>
</dbReference>
<organism evidence="3 4">
    <name type="scientific">Sulfidibacter corallicola</name>
    <dbReference type="NCBI Taxonomy" id="2818388"/>
    <lineage>
        <taxon>Bacteria</taxon>
        <taxon>Pseudomonadati</taxon>
        <taxon>Acidobacteriota</taxon>
        <taxon>Holophagae</taxon>
        <taxon>Acanthopleuribacterales</taxon>
        <taxon>Acanthopleuribacteraceae</taxon>
        <taxon>Sulfidibacter</taxon>
    </lineage>
</organism>
<name>A0A8A4TNU6_SULCO</name>
<evidence type="ECO:0000259" key="2">
    <source>
        <dbReference type="Pfam" id="PF04151"/>
    </source>
</evidence>
<dbReference type="InterPro" id="IPR024079">
    <property type="entry name" value="MetalloPept_cat_dom_sf"/>
</dbReference>
<dbReference type="Proteomes" id="UP000663929">
    <property type="component" value="Chromosome"/>
</dbReference>
<reference evidence="3" key="1">
    <citation type="submission" date="2021-03" db="EMBL/GenBank/DDBJ databases">
        <title>Acanthopleuribacteraceae sp. M133.</title>
        <authorList>
            <person name="Wang G."/>
        </authorList>
    </citation>
    <scope>NUCLEOTIDE SEQUENCE</scope>
    <source>
        <strain evidence="3">M133</strain>
    </source>
</reference>
<keyword evidence="4" id="KW-1185">Reference proteome</keyword>
<evidence type="ECO:0000256" key="1">
    <source>
        <dbReference type="SAM" id="SignalP"/>
    </source>
</evidence>
<gene>
    <name evidence="3" type="ORF">J3U87_33725</name>
</gene>